<evidence type="ECO:0000259" key="6">
    <source>
        <dbReference type="PROSITE" id="PS51471"/>
    </source>
</evidence>
<accession>A0A318YL63</accession>
<dbReference type="GO" id="GO:0044283">
    <property type="term" value="P:small molecule biosynthetic process"/>
    <property type="evidence" value="ECO:0007669"/>
    <property type="project" value="UniProtKB-ARBA"/>
</dbReference>
<gene>
    <name evidence="7" type="ORF">BO87DRAFT_433910</name>
</gene>
<protein>
    <submittedName>
        <fullName evidence="7">Oxidoreductase</fullName>
    </submittedName>
</protein>
<evidence type="ECO:0000256" key="4">
    <source>
        <dbReference type="ARBA" id="ARBA00023004"/>
    </source>
</evidence>
<dbReference type="InterPro" id="IPR026992">
    <property type="entry name" value="DIOX_N"/>
</dbReference>
<dbReference type="InterPro" id="IPR027443">
    <property type="entry name" value="IPNS-like_sf"/>
</dbReference>
<dbReference type="Pfam" id="PF14226">
    <property type="entry name" value="DIOX_N"/>
    <property type="match status" value="1"/>
</dbReference>
<dbReference type="GeneID" id="37130140"/>
<dbReference type="InterPro" id="IPR044861">
    <property type="entry name" value="IPNS-like_FE2OG_OXY"/>
</dbReference>
<dbReference type="PROSITE" id="PS51471">
    <property type="entry name" value="FE2OG_OXY"/>
    <property type="match status" value="1"/>
</dbReference>
<dbReference type="Proteomes" id="UP000247647">
    <property type="component" value="Unassembled WGS sequence"/>
</dbReference>
<evidence type="ECO:0000313" key="8">
    <source>
        <dbReference type="Proteomes" id="UP000247647"/>
    </source>
</evidence>
<dbReference type="PANTHER" id="PTHR10209">
    <property type="entry name" value="OXIDOREDUCTASE, 2OG-FE II OXYGENASE FAMILY PROTEIN"/>
    <property type="match status" value="1"/>
</dbReference>
<organism evidence="7 8">
    <name type="scientific">Aspergillus neoniger (strain CBS 115656)</name>
    <dbReference type="NCBI Taxonomy" id="1448310"/>
    <lineage>
        <taxon>Eukaryota</taxon>
        <taxon>Fungi</taxon>
        <taxon>Dikarya</taxon>
        <taxon>Ascomycota</taxon>
        <taxon>Pezizomycotina</taxon>
        <taxon>Eurotiomycetes</taxon>
        <taxon>Eurotiomycetidae</taxon>
        <taxon>Eurotiales</taxon>
        <taxon>Aspergillaceae</taxon>
        <taxon>Aspergillus</taxon>
        <taxon>Aspergillus subgen. Circumdati</taxon>
    </lineage>
</organism>
<evidence type="ECO:0000256" key="2">
    <source>
        <dbReference type="ARBA" id="ARBA00022723"/>
    </source>
</evidence>
<dbReference type="OrthoDB" id="627829at2759"/>
<feature type="domain" description="Fe2OG dioxygenase" evidence="6">
    <location>
        <begin position="184"/>
        <end position="305"/>
    </location>
</feature>
<name>A0A318YL63_ASPNB</name>
<proteinExistence type="inferred from homology"/>
<keyword evidence="4 5" id="KW-0408">Iron</keyword>
<dbReference type="Gene3D" id="2.60.120.330">
    <property type="entry name" value="B-lactam Antibiotic, Isopenicillin N Synthase, Chain"/>
    <property type="match status" value="1"/>
</dbReference>
<evidence type="ECO:0000256" key="1">
    <source>
        <dbReference type="ARBA" id="ARBA00008056"/>
    </source>
</evidence>
<evidence type="ECO:0000256" key="5">
    <source>
        <dbReference type="RuleBase" id="RU003682"/>
    </source>
</evidence>
<keyword evidence="3 5" id="KW-0560">Oxidoreductase</keyword>
<evidence type="ECO:0000313" key="7">
    <source>
        <dbReference type="EMBL" id="PYH35305.1"/>
    </source>
</evidence>
<reference evidence="7" key="1">
    <citation type="submission" date="2016-12" db="EMBL/GenBank/DDBJ databases">
        <title>The genomes of Aspergillus section Nigri reveals drivers in fungal speciation.</title>
        <authorList>
            <consortium name="DOE Joint Genome Institute"/>
            <person name="Vesth T.C."/>
            <person name="Nybo J."/>
            <person name="Theobald S."/>
            <person name="Brandl J."/>
            <person name="Frisvad J.C."/>
            <person name="Nielsen K.F."/>
            <person name="Lyhne E.K."/>
            <person name="Kogle M.E."/>
            <person name="Kuo A."/>
            <person name="Riley R."/>
            <person name="Clum A."/>
            <person name="Nolan M."/>
            <person name="Lipzen A."/>
            <person name="Salamov A."/>
            <person name="Henrissat B."/>
            <person name="Wiebenga A."/>
            <person name="De Vries R.P."/>
            <person name="Grigoriev I.V."/>
            <person name="Mortensen U.H."/>
            <person name="Andersen M.R."/>
            <person name="Baker S.E."/>
        </authorList>
    </citation>
    <scope>NUCLEOTIDE SEQUENCE [LARGE SCALE GENOMIC DNA]</scope>
    <source>
        <strain evidence="7">CBS 115656</strain>
    </source>
</reference>
<comment type="similarity">
    <text evidence="1 5">Belongs to the iron/ascorbate-dependent oxidoreductase family.</text>
</comment>
<dbReference type="RefSeq" id="XP_025480783.1">
    <property type="nucleotide sequence ID" value="XM_025627684.1"/>
</dbReference>
<dbReference type="GO" id="GO:0046872">
    <property type="term" value="F:metal ion binding"/>
    <property type="evidence" value="ECO:0007669"/>
    <property type="project" value="UniProtKB-KW"/>
</dbReference>
<dbReference type="EMBL" id="KZ821456">
    <property type="protein sequence ID" value="PYH35305.1"/>
    <property type="molecule type" value="Genomic_DNA"/>
</dbReference>
<dbReference type="Pfam" id="PF03171">
    <property type="entry name" value="2OG-FeII_Oxy"/>
    <property type="match status" value="1"/>
</dbReference>
<dbReference type="InterPro" id="IPR005123">
    <property type="entry name" value="Oxoglu/Fe-dep_dioxygenase_dom"/>
</dbReference>
<dbReference type="SUPFAM" id="SSF51197">
    <property type="entry name" value="Clavaminate synthase-like"/>
    <property type="match status" value="1"/>
</dbReference>
<keyword evidence="8" id="KW-1185">Reference proteome</keyword>
<dbReference type="AlphaFoldDB" id="A0A318YL63"/>
<sequence length="379" mass="42539">MAHHANEGWKPSFVSIPIIDYSLALSPATKTLFLEQLKEALVMVGFFYFENPPIPAEVKEAFVKKAIQLCNLPLEKKLEIDMVNSRHFLGYLRLGAEKTAQQMDHRELFHFLTPLPAPGPNEPVWRNAQGPNQWPDETAVPGFRESFEQYLDSVSTLADAMKILVAEALDLHPNAFFKFFDVPPRNKMSIVKYPSPPVTSDTNNNNTFQGVGSHKDGGFLTYLLQATPHAGLEAQNKAGDWVPVPPVPKTLVMNVGRSLEYVTSGVCTATTHRVNLRSECFTDSNGRFLGPRFSIPVFQTFRLDLAHEDMLLELPGHILDLVKDQQVTSDAEAFFSQYHKENPGYGIFKALLTSHPDVGQRWYPDLLAEVLKAQREFSA</sequence>
<keyword evidence="2 5" id="KW-0479">Metal-binding</keyword>
<evidence type="ECO:0000256" key="3">
    <source>
        <dbReference type="ARBA" id="ARBA00023002"/>
    </source>
</evidence>
<dbReference type="GO" id="GO:0016491">
    <property type="term" value="F:oxidoreductase activity"/>
    <property type="evidence" value="ECO:0007669"/>
    <property type="project" value="UniProtKB-KW"/>
</dbReference>
<dbReference type="PANTHER" id="PTHR10209:SF812">
    <property type="entry name" value="2OG-FE(II) OXYGENASE FAMILY, PUTATIVE (AFU_ORTHOLOGUE AFUA_3G14880)-RELATED"/>
    <property type="match status" value="1"/>
</dbReference>